<accession>A0A128F1S7</accession>
<dbReference type="PROSITE" id="PS50111">
    <property type="entry name" value="CHEMOTAXIS_TRANSDUC_2"/>
    <property type="match status" value="1"/>
</dbReference>
<evidence type="ECO:0000256" key="2">
    <source>
        <dbReference type="ARBA" id="ARBA00023224"/>
    </source>
</evidence>
<proteinExistence type="inferred from homology"/>
<dbReference type="SMART" id="SM00283">
    <property type="entry name" value="MA"/>
    <property type="match status" value="1"/>
</dbReference>
<dbReference type="InterPro" id="IPR004089">
    <property type="entry name" value="MCPsignal_dom"/>
</dbReference>
<feature type="domain" description="HAMP" evidence="7">
    <location>
        <begin position="291"/>
        <end position="343"/>
    </location>
</feature>
<dbReference type="GO" id="GO:0006935">
    <property type="term" value="P:chemotaxis"/>
    <property type="evidence" value="ECO:0007669"/>
    <property type="project" value="UniProtKB-ARBA"/>
</dbReference>
<comment type="subcellular location">
    <subcellularLocation>
        <location evidence="1">Membrane</location>
    </subcellularLocation>
</comment>
<name>A0A128F1S7_9GAMM</name>
<evidence type="ECO:0000256" key="1">
    <source>
        <dbReference type="ARBA" id="ARBA00004370"/>
    </source>
</evidence>
<keyword evidence="2 4" id="KW-0807">Transducer</keyword>
<comment type="similarity">
    <text evidence="3">Belongs to the methyl-accepting chemotaxis (MCP) protein family.</text>
</comment>
<dbReference type="EMBL" id="FIZY01000011">
    <property type="protein sequence ID" value="CZF80748.1"/>
    <property type="molecule type" value="Genomic_DNA"/>
</dbReference>
<keyword evidence="5" id="KW-0472">Membrane</keyword>
<dbReference type="SUPFAM" id="SSF58104">
    <property type="entry name" value="Methyl-accepting chemotaxis protein (MCP) signaling domain"/>
    <property type="match status" value="1"/>
</dbReference>
<keyword evidence="5" id="KW-0812">Transmembrane</keyword>
<dbReference type="Pfam" id="PF00015">
    <property type="entry name" value="MCPsignal"/>
    <property type="match status" value="1"/>
</dbReference>
<evidence type="ECO:0000313" key="8">
    <source>
        <dbReference type="EMBL" id="CZF80748.1"/>
    </source>
</evidence>
<protein>
    <submittedName>
        <fullName evidence="8">Methyl-accepting chemotaxis protein PctC</fullName>
    </submittedName>
</protein>
<evidence type="ECO:0000259" key="7">
    <source>
        <dbReference type="PROSITE" id="PS50885"/>
    </source>
</evidence>
<feature type="transmembrane region" description="Helical" evidence="5">
    <location>
        <begin position="270"/>
        <end position="290"/>
    </location>
</feature>
<evidence type="ECO:0000313" key="9">
    <source>
        <dbReference type="Proteomes" id="UP000073601"/>
    </source>
</evidence>
<evidence type="ECO:0000256" key="4">
    <source>
        <dbReference type="PROSITE-ProRule" id="PRU00284"/>
    </source>
</evidence>
<evidence type="ECO:0000259" key="6">
    <source>
        <dbReference type="PROSITE" id="PS50111"/>
    </source>
</evidence>
<keyword evidence="9" id="KW-1185">Reference proteome</keyword>
<dbReference type="CDD" id="cd12914">
    <property type="entry name" value="PDC1_DGC_like"/>
    <property type="match status" value="1"/>
</dbReference>
<evidence type="ECO:0000256" key="3">
    <source>
        <dbReference type="ARBA" id="ARBA00029447"/>
    </source>
</evidence>
<dbReference type="InterPro" id="IPR003660">
    <property type="entry name" value="HAMP_dom"/>
</dbReference>
<dbReference type="AlphaFoldDB" id="A0A128F1S7"/>
<gene>
    <name evidence="8" type="primary">pctC_4</name>
    <name evidence="8" type="ORF">GMA8713_01580</name>
</gene>
<organism evidence="8 9">
    <name type="scientific">Grimontia marina</name>
    <dbReference type="NCBI Taxonomy" id="646534"/>
    <lineage>
        <taxon>Bacteria</taxon>
        <taxon>Pseudomonadati</taxon>
        <taxon>Pseudomonadota</taxon>
        <taxon>Gammaproteobacteria</taxon>
        <taxon>Vibrionales</taxon>
        <taxon>Vibrionaceae</taxon>
        <taxon>Grimontia</taxon>
    </lineage>
</organism>
<dbReference type="GO" id="GO:0016020">
    <property type="term" value="C:membrane"/>
    <property type="evidence" value="ECO:0007669"/>
    <property type="project" value="UniProtKB-SubCell"/>
</dbReference>
<dbReference type="Gene3D" id="1.10.287.950">
    <property type="entry name" value="Methyl-accepting chemotaxis protein"/>
    <property type="match status" value="1"/>
</dbReference>
<dbReference type="OrthoDB" id="5593683at2"/>
<dbReference type="PROSITE" id="PS50885">
    <property type="entry name" value="HAMP"/>
    <property type="match status" value="1"/>
</dbReference>
<keyword evidence="5" id="KW-1133">Transmembrane helix</keyword>
<feature type="domain" description="Methyl-accepting transducer" evidence="6">
    <location>
        <begin position="348"/>
        <end position="584"/>
    </location>
</feature>
<dbReference type="PANTHER" id="PTHR32089">
    <property type="entry name" value="METHYL-ACCEPTING CHEMOTAXIS PROTEIN MCPB"/>
    <property type="match status" value="1"/>
</dbReference>
<dbReference type="CDD" id="cd11386">
    <property type="entry name" value="MCP_signal"/>
    <property type="match status" value="1"/>
</dbReference>
<dbReference type="Proteomes" id="UP000073601">
    <property type="component" value="Unassembled WGS sequence"/>
</dbReference>
<dbReference type="PANTHER" id="PTHR32089:SF33">
    <property type="entry name" value="TOXIN COREGULATED PILUS BIOSYNTHESIS PROTEIN I"/>
    <property type="match status" value="1"/>
</dbReference>
<evidence type="ECO:0000256" key="5">
    <source>
        <dbReference type="SAM" id="Phobius"/>
    </source>
</evidence>
<sequence>MVKKISLIFGVVIVAVLCLTLLISNHFLEGFKKQNMDHEDEVSTVVLKASFDSAIKGLLVQVQSLGTAFNLDINQPFDERSVLAEMGKIVEVNPAIDNVILATLEGDVFSFSSNGWNRAFNARQAGRDYFISIIHNDKKAHISEPYKSNRGNYVVTVSAPLNYKGERVGVIALNVNLNVVLPEKLGLEYAITTEEGIVVAVDRSSLEWLNKNLFDVRPNYRDIGDEPRIITSPTLGVYSLSRESLGHGFTGYVFTEQKQTMENASMIRTALMVLLITIGLLLTLTLYIVVRRELAQIPNVVTTIGSMSEGDFSHVEIAETGNEIDQVSTSLGNMQSRVNDVINTTHTIMDTLSEHQAHISDVALNNARRSETELVHIDQVATAIAEMAATANEIAANAQAAEVETSSTLALSAVSLETLHKSTVIVEEVTKSIQESANIFEELKVLSDNISSVVDVIGNISDQTNLLALNAAIEAARAGQQGRGFAVVADEVRALAVKTQESTGNIQTIITTLQSGAQKAVDSMNSNLQLAGELSSISKEIESAFSDISTKVTQLSDINSSVATASEEQSIVNQEISKSIEDIKMMVEENLSGVNNAIESNNEMVKLVEELKREVAFFKVSGKENDQLSAN</sequence>
<reference evidence="9" key="1">
    <citation type="submission" date="2016-02" db="EMBL/GenBank/DDBJ databases">
        <authorList>
            <person name="Rodrigo-Torres Lidia"/>
            <person name="Arahal R.David."/>
        </authorList>
    </citation>
    <scope>NUCLEOTIDE SEQUENCE [LARGE SCALE GENOMIC DNA]</scope>
    <source>
        <strain evidence="9">CECT 8713</strain>
    </source>
</reference>
<dbReference type="FunFam" id="1.10.287.950:FF:000001">
    <property type="entry name" value="Methyl-accepting chemotaxis sensory transducer"/>
    <property type="match status" value="1"/>
</dbReference>
<dbReference type="GO" id="GO:0007165">
    <property type="term" value="P:signal transduction"/>
    <property type="evidence" value="ECO:0007669"/>
    <property type="project" value="UniProtKB-KW"/>
</dbReference>
<dbReference type="Gene3D" id="3.30.450.20">
    <property type="entry name" value="PAS domain"/>
    <property type="match status" value="1"/>
</dbReference>
<feature type="transmembrane region" description="Helical" evidence="5">
    <location>
        <begin position="6"/>
        <end position="28"/>
    </location>
</feature>